<organism evidence="4 5">
    <name type="scientific">Chitinophaga filiformis</name>
    <name type="common">Myxococcus filiformis</name>
    <name type="synonym">Flexibacter filiformis</name>
    <dbReference type="NCBI Taxonomy" id="104663"/>
    <lineage>
        <taxon>Bacteria</taxon>
        <taxon>Pseudomonadati</taxon>
        <taxon>Bacteroidota</taxon>
        <taxon>Chitinophagia</taxon>
        <taxon>Chitinophagales</taxon>
        <taxon>Chitinophagaceae</taxon>
        <taxon>Chitinophaga</taxon>
    </lineage>
</organism>
<dbReference type="InterPro" id="IPR051164">
    <property type="entry name" value="NmrA-like_oxidored"/>
</dbReference>
<dbReference type="RefSeq" id="WP_247809218.1">
    <property type="nucleotide sequence ID" value="NZ_CP095855.1"/>
</dbReference>
<evidence type="ECO:0000256" key="1">
    <source>
        <dbReference type="ARBA" id="ARBA00006328"/>
    </source>
</evidence>
<comment type="similarity">
    <text evidence="1">Belongs to the NmrA-type oxidoreductase family.</text>
</comment>
<dbReference type="CDD" id="cd05251">
    <property type="entry name" value="NmrA_like_SDR_a"/>
    <property type="match status" value="1"/>
</dbReference>
<dbReference type="PANTHER" id="PTHR42748">
    <property type="entry name" value="NITROGEN METABOLITE REPRESSION PROTEIN NMRA FAMILY MEMBER"/>
    <property type="match status" value="1"/>
</dbReference>
<evidence type="ECO:0000313" key="5">
    <source>
        <dbReference type="Proteomes" id="UP000830198"/>
    </source>
</evidence>
<dbReference type="Proteomes" id="UP000830198">
    <property type="component" value="Chromosome"/>
</dbReference>
<sequence length="295" mass="32970">MSKTILVTGATGQVGGAVAKQLLTHGFNVRAFTFIGSMEREFEKRKQLQQLGAEIFDGDMSSESSLIEAMKNVYGVFSVQPPALPMSEEADKHEYNLGVNVANAAKKSGVQQFVYSSVLGSERRAAYRPLFKYQIEEHIWKSDLPATIFKPSLFMETFCLPFYGLSEAKLNNAAPFDLAMPIISAGDIGVFVRLAFQKPQDFIGKSINLAGDNLTISEIADILTKKFGRQITPVQIPLDVAKQQNAIYGKIMEEYYTQGYAKVDFDELRLLHPELMTFERWTDTKAKEELQNLIG</sequence>
<dbReference type="EMBL" id="CP095855">
    <property type="protein sequence ID" value="UPK67025.1"/>
    <property type="molecule type" value="Genomic_DNA"/>
</dbReference>
<evidence type="ECO:0000259" key="3">
    <source>
        <dbReference type="Pfam" id="PF05368"/>
    </source>
</evidence>
<reference evidence="4 5" key="1">
    <citation type="submission" date="2022-04" db="EMBL/GenBank/DDBJ databases">
        <title>The arsenic-methylating capacity of Chitinophaga filiformis YT5 during chitin decomposition.</title>
        <authorList>
            <person name="Chen G."/>
            <person name="Liang Y."/>
        </authorList>
    </citation>
    <scope>NUCLEOTIDE SEQUENCE [LARGE SCALE GENOMIC DNA]</scope>
    <source>
        <strain evidence="4 5">YT5</strain>
    </source>
</reference>
<dbReference type="Pfam" id="PF05368">
    <property type="entry name" value="NmrA"/>
    <property type="match status" value="1"/>
</dbReference>
<dbReference type="InterPro" id="IPR036291">
    <property type="entry name" value="NAD(P)-bd_dom_sf"/>
</dbReference>
<accession>A0ABY4HTC8</accession>
<protein>
    <submittedName>
        <fullName evidence="4">NmrA/HSCARG family protein</fullName>
    </submittedName>
</protein>
<name>A0ABY4HTC8_CHIFI</name>
<dbReference type="PANTHER" id="PTHR42748:SF7">
    <property type="entry name" value="NMRA LIKE REDOX SENSOR 1-RELATED"/>
    <property type="match status" value="1"/>
</dbReference>
<dbReference type="SUPFAM" id="SSF51735">
    <property type="entry name" value="NAD(P)-binding Rossmann-fold domains"/>
    <property type="match status" value="1"/>
</dbReference>
<keyword evidence="5" id="KW-1185">Reference proteome</keyword>
<keyword evidence="2" id="KW-0521">NADP</keyword>
<feature type="domain" description="NmrA-like" evidence="3">
    <location>
        <begin position="1"/>
        <end position="254"/>
    </location>
</feature>
<gene>
    <name evidence="4" type="ORF">MYF79_18960</name>
</gene>
<evidence type="ECO:0000256" key="2">
    <source>
        <dbReference type="ARBA" id="ARBA00022857"/>
    </source>
</evidence>
<dbReference type="InterPro" id="IPR008030">
    <property type="entry name" value="NmrA-like"/>
</dbReference>
<dbReference type="Gene3D" id="3.40.50.720">
    <property type="entry name" value="NAD(P)-binding Rossmann-like Domain"/>
    <property type="match status" value="1"/>
</dbReference>
<evidence type="ECO:0000313" key="4">
    <source>
        <dbReference type="EMBL" id="UPK67025.1"/>
    </source>
</evidence>
<dbReference type="Gene3D" id="3.90.25.10">
    <property type="entry name" value="UDP-galactose 4-epimerase, domain 1"/>
    <property type="match status" value="1"/>
</dbReference>
<proteinExistence type="inferred from homology"/>